<accession>A0ABW9W4G7</accession>
<dbReference type="PANTHER" id="PTHR45138:SF9">
    <property type="entry name" value="DIGUANYLATE CYCLASE DGCM-RELATED"/>
    <property type="match status" value="1"/>
</dbReference>
<keyword evidence="5" id="KW-1185">Reference proteome</keyword>
<feature type="domain" description="GGDEF" evidence="3">
    <location>
        <begin position="174"/>
        <end position="297"/>
    </location>
</feature>
<dbReference type="SMART" id="SM00267">
    <property type="entry name" value="GGDEF"/>
    <property type="match status" value="1"/>
</dbReference>
<evidence type="ECO:0000313" key="5">
    <source>
        <dbReference type="Proteomes" id="UP000642144"/>
    </source>
</evidence>
<dbReference type="EMBL" id="WWCT01000017">
    <property type="protein sequence ID" value="MYN28647.1"/>
    <property type="molecule type" value="Genomic_DNA"/>
</dbReference>
<dbReference type="InterPro" id="IPR035965">
    <property type="entry name" value="PAS-like_dom_sf"/>
</dbReference>
<name>A0ABW9W4G7_9BURK</name>
<dbReference type="InterPro" id="IPR043128">
    <property type="entry name" value="Rev_trsase/Diguanyl_cyclase"/>
</dbReference>
<protein>
    <recommendedName>
        <fullName evidence="1">diguanylate cyclase</fullName>
        <ecNumber evidence="1">2.7.7.65</ecNumber>
    </recommendedName>
</protein>
<dbReference type="PANTHER" id="PTHR45138">
    <property type="entry name" value="REGULATORY COMPONENTS OF SENSORY TRANSDUCTION SYSTEM"/>
    <property type="match status" value="1"/>
</dbReference>
<dbReference type="InterPro" id="IPR050469">
    <property type="entry name" value="Diguanylate_Cyclase"/>
</dbReference>
<comment type="caution">
    <text evidence="4">The sequence shown here is derived from an EMBL/GenBank/DDBJ whole genome shotgun (WGS) entry which is preliminary data.</text>
</comment>
<organism evidence="4 5">
    <name type="scientific">Duganella levis</name>
    <dbReference type="NCBI Taxonomy" id="2692169"/>
    <lineage>
        <taxon>Bacteria</taxon>
        <taxon>Pseudomonadati</taxon>
        <taxon>Pseudomonadota</taxon>
        <taxon>Betaproteobacteria</taxon>
        <taxon>Burkholderiales</taxon>
        <taxon>Oxalobacteraceae</taxon>
        <taxon>Telluria group</taxon>
        <taxon>Duganella</taxon>
    </lineage>
</organism>
<evidence type="ECO:0000313" key="4">
    <source>
        <dbReference type="EMBL" id="MYN28647.1"/>
    </source>
</evidence>
<dbReference type="SUPFAM" id="SSF55785">
    <property type="entry name" value="PYP-like sensor domain (PAS domain)"/>
    <property type="match status" value="1"/>
</dbReference>
<dbReference type="InterPro" id="IPR000160">
    <property type="entry name" value="GGDEF_dom"/>
</dbReference>
<comment type="catalytic activity">
    <reaction evidence="2">
        <text>2 GTP = 3',3'-c-di-GMP + 2 diphosphate</text>
        <dbReference type="Rhea" id="RHEA:24898"/>
        <dbReference type="ChEBI" id="CHEBI:33019"/>
        <dbReference type="ChEBI" id="CHEBI:37565"/>
        <dbReference type="ChEBI" id="CHEBI:58805"/>
        <dbReference type="EC" id="2.7.7.65"/>
    </reaction>
</comment>
<dbReference type="NCBIfam" id="TIGR00254">
    <property type="entry name" value="GGDEF"/>
    <property type="match status" value="1"/>
</dbReference>
<dbReference type="PROSITE" id="PS50887">
    <property type="entry name" value="GGDEF"/>
    <property type="match status" value="1"/>
</dbReference>
<proteinExistence type="predicted"/>
<reference evidence="4 5" key="1">
    <citation type="submission" date="2019-12" db="EMBL/GenBank/DDBJ databases">
        <title>Novel species isolated from a subtropical stream in China.</title>
        <authorList>
            <person name="Lu H."/>
        </authorList>
    </citation>
    <scope>NUCLEOTIDE SEQUENCE [LARGE SCALE GENOMIC DNA]</scope>
    <source>
        <strain evidence="4 5">CY42W</strain>
    </source>
</reference>
<dbReference type="Gene3D" id="3.30.70.270">
    <property type="match status" value="1"/>
</dbReference>
<dbReference type="SUPFAM" id="SSF55073">
    <property type="entry name" value="Nucleotide cyclase"/>
    <property type="match status" value="1"/>
</dbReference>
<dbReference type="Proteomes" id="UP000642144">
    <property type="component" value="Unassembled WGS sequence"/>
</dbReference>
<sequence length="297" mass="32751">MADLSLFSNEQIAALLSALPDPAFILTRSGRYAAVFGGTDSRYYHDGSGLVGKTLDDVLHPEKAAWFQAQVAIALASHGLHVVEYALGRDDVKGIGTDGPEELIWFEGRVQPLDYQVLEEEAVLWVASNITASKKLEALLRMQSETDSLSNLPNRRKLMSSLTEHFELFARYKMPASVLIFDIDHFKSINDGQGHLAGDKTIAATADVCRRELRATDFPARLGGDEFVVLMPHTDSEQALPITERLRQRIAEQTGATISGGLSEMAVGDLSYEEVLKRADDALYCAKRDGRNRIVRS</sequence>
<gene>
    <name evidence="4" type="ORF">GTP69_19780</name>
</gene>
<evidence type="ECO:0000259" key="3">
    <source>
        <dbReference type="PROSITE" id="PS50887"/>
    </source>
</evidence>
<evidence type="ECO:0000256" key="1">
    <source>
        <dbReference type="ARBA" id="ARBA00012528"/>
    </source>
</evidence>
<evidence type="ECO:0000256" key="2">
    <source>
        <dbReference type="ARBA" id="ARBA00034247"/>
    </source>
</evidence>
<dbReference type="EC" id="2.7.7.65" evidence="1"/>
<dbReference type="CDD" id="cd01949">
    <property type="entry name" value="GGDEF"/>
    <property type="match status" value="1"/>
</dbReference>
<dbReference type="Pfam" id="PF00990">
    <property type="entry name" value="GGDEF"/>
    <property type="match status" value="1"/>
</dbReference>
<dbReference type="InterPro" id="IPR029787">
    <property type="entry name" value="Nucleotide_cyclase"/>
</dbReference>
<dbReference type="Gene3D" id="3.30.450.20">
    <property type="entry name" value="PAS domain"/>
    <property type="match status" value="1"/>
</dbReference>
<dbReference type="RefSeq" id="WP_161056454.1">
    <property type="nucleotide sequence ID" value="NZ_WWCT01000017.1"/>
</dbReference>